<keyword evidence="3" id="KW-1185">Reference proteome</keyword>
<dbReference type="Proteomes" id="UP000027222">
    <property type="component" value="Unassembled WGS sequence"/>
</dbReference>
<evidence type="ECO:0000313" key="2">
    <source>
        <dbReference type="EMBL" id="KDR77857.1"/>
    </source>
</evidence>
<proteinExistence type="predicted"/>
<reference evidence="3" key="1">
    <citation type="journal article" date="2014" name="Proc. Natl. Acad. Sci. U.S.A.">
        <title>Extensive sampling of basidiomycete genomes demonstrates inadequacy of the white-rot/brown-rot paradigm for wood decay fungi.</title>
        <authorList>
            <person name="Riley R."/>
            <person name="Salamov A.A."/>
            <person name="Brown D.W."/>
            <person name="Nagy L.G."/>
            <person name="Floudas D."/>
            <person name="Held B.W."/>
            <person name="Levasseur A."/>
            <person name="Lombard V."/>
            <person name="Morin E."/>
            <person name="Otillar R."/>
            <person name="Lindquist E.A."/>
            <person name="Sun H."/>
            <person name="LaButti K.M."/>
            <person name="Schmutz J."/>
            <person name="Jabbour D."/>
            <person name="Luo H."/>
            <person name="Baker S.E."/>
            <person name="Pisabarro A.G."/>
            <person name="Walton J.D."/>
            <person name="Blanchette R.A."/>
            <person name="Henrissat B."/>
            <person name="Martin F."/>
            <person name="Cullen D."/>
            <person name="Hibbett D.S."/>
            <person name="Grigoriev I.V."/>
        </authorList>
    </citation>
    <scope>NUCLEOTIDE SEQUENCE [LARGE SCALE GENOMIC DNA]</scope>
    <source>
        <strain evidence="3">CBS 339.88</strain>
    </source>
</reference>
<evidence type="ECO:0000313" key="3">
    <source>
        <dbReference type="Proteomes" id="UP000027222"/>
    </source>
</evidence>
<accession>A0A067T680</accession>
<sequence length="1021" mass="117560">MTSSTDDATQAAIHLATFAATRPRPYLRRWLYRKKQAQRQEQTMRAQTYLRWNPQFVVLLHDMNAVPTMSSQNTDIPANPRNVKPTLENPTIRLYDTLKFTLAFWSTNADEFSFPSKVPERLRGESAMMYGISYSQLLSPQWYYRHRQHWPFIPLRVDYRNRFIAQLNFYSSTLPIVRATNGEFCLFPEVAEAWHRHEQLVENLVLYFDQNAYARPMTIEAITWPRQHKYHESHEDEKLVRRRCMLALLRFREHWGMLAYAAFGRVSWEATLERATEDQKKMGIDPSLIPDLRASGILDVDAPRVGALVDIWDADYPFPINRANRYAAPMWYLFARVEYKGNREYDIIPRYDSYYETQLNPNPETASLIQRLRDILDNINLFSGDIEETVADFEPIPSSPSEDTDIWAEGDSPVSPYAPLESSSSDNEPCPLPLPGSGQLPNQNWDAFFPDRYCQNRLDECLESRAQKAQRLARLDRIDVSGAVPPRENDSAIYKLAFFEWVPCDRKGFLLRKPISFSEASAVWPRYTATQRQYDSHRHEIDLCSMLGRKLKPQIDDSPMDDMTDDVRGPIDHEIPEYAQDRPCPQKGKEPIIPEPTDQELSVIGSISDRIVARRDQRLASLPEGVNWVQWRFGFHFPENTPIPTSTNNWRITLNAGLVSTSLKGANDPFISEFASLLQEKEISATDQDLLMSYIDISPSHPSYLDPSTSFLGVEKIVLRQSTGSIEAYRLYPQEESSEKDFPWMFVVEEASSVVLAIRHGWGFSRDLLTAKFMEHCIPFHTLAVERLNLPRRPIELPDLVKPLPVVDKEALFMDYSNYEASREEFFSGPRGRAIVRYGGTIRRLYRADELQTPHRLQQVISGPTLLAFIMGETYTYEFNGERITVCEDALTEGELVFACGQYCPRPGKAPECKASWYVPFSYTVKLAIGRNGGIWNNREESDHGKRLQQILEKTSEPLSVNKWKQRKPNSKALAAERHYEALCVAYLDEYIETQSTVDIRPLHAQASAPDGFIPMSRRSS</sequence>
<dbReference type="EMBL" id="KL142376">
    <property type="protein sequence ID" value="KDR77857.1"/>
    <property type="molecule type" value="Genomic_DNA"/>
</dbReference>
<name>A0A067T680_GALM3</name>
<evidence type="ECO:0000256" key="1">
    <source>
        <dbReference type="SAM" id="MobiDB-lite"/>
    </source>
</evidence>
<dbReference type="AlphaFoldDB" id="A0A067T680"/>
<protein>
    <submittedName>
        <fullName evidence="2">Uncharacterized protein</fullName>
    </submittedName>
</protein>
<dbReference type="HOGENOM" id="CLU_295954_0_0_1"/>
<organism evidence="2 3">
    <name type="scientific">Galerina marginata (strain CBS 339.88)</name>
    <dbReference type="NCBI Taxonomy" id="685588"/>
    <lineage>
        <taxon>Eukaryota</taxon>
        <taxon>Fungi</taxon>
        <taxon>Dikarya</taxon>
        <taxon>Basidiomycota</taxon>
        <taxon>Agaricomycotina</taxon>
        <taxon>Agaricomycetes</taxon>
        <taxon>Agaricomycetidae</taxon>
        <taxon>Agaricales</taxon>
        <taxon>Agaricineae</taxon>
        <taxon>Strophariaceae</taxon>
        <taxon>Galerina</taxon>
    </lineage>
</organism>
<feature type="region of interest" description="Disordered" evidence="1">
    <location>
        <begin position="392"/>
        <end position="438"/>
    </location>
</feature>
<dbReference type="OrthoDB" id="2658589at2759"/>
<gene>
    <name evidence="2" type="ORF">GALMADRAFT_210075</name>
</gene>